<dbReference type="Pfam" id="PF25512">
    <property type="entry name" value="zf-CCCH_AtC3H23"/>
    <property type="match status" value="1"/>
</dbReference>
<dbReference type="OrthoDB" id="410307at2759"/>
<evidence type="ECO:0000256" key="4">
    <source>
        <dbReference type="ARBA" id="ARBA00022833"/>
    </source>
</evidence>
<evidence type="ECO:0000259" key="8">
    <source>
        <dbReference type="PROSITE" id="PS50103"/>
    </source>
</evidence>
<dbReference type="GO" id="GO:0003677">
    <property type="term" value="F:DNA binding"/>
    <property type="evidence" value="ECO:0007669"/>
    <property type="project" value="UniProtKB-KW"/>
</dbReference>
<keyword evidence="10" id="KW-1185">Reference proteome</keyword>
<keyword evidence="4 6" id="KW-0862">Zinc</keyword>
<keyword evidence="5" id="KW-0238">DNA-binding</keyword>
<dbReference type="PROSITE" id="PS50103">
    <property type="entry name" value="ZF_C3H1"/>
    <property type="match status" value="1"/>
</dbReference>
<dbReference type="Pfam" id="PF00642">
    <property type="entry name" value="zf-CCCH"/>
    <property type="match status" value="1"/>
</dbReference>
<sequence>MPALLQEPTSEFSLHHADSNAPPSPSVVDAVAYALQQCPGFSFLPSNNDSQGAFPHDISSSAASQFSCDDFRIYEFKVRRCMRGRSHDWTECPFAHPGEKARRRDPRRVHYSGTPCPDFRKGSCRRGEACEFAHGVFECWLHPARYRTQVCKDGKNCKRRVCFFAHSPEQLRILPVSMAPTTMPDVSPASSTRGLASSLNIALEDTISSMPRRMSRGHAFICSPPSSLSSTLAHPSNQVNQDTFQHLESASNTTSLRRAVMQNMLACTGYGVNLNSSDFPSVSDCFEGLSESQALYSLYSGLQSHRNIYSNFNFPIEQTPYELANYSHGFASPTSTLDGSMFSPPPLSPPLSPMNSSSKEVKDIVTGSLTDFNCFLFNDGFVQSDVVEPCTGSDGWSSIQALGFHLQNLQLTSGSGTKVLPQYPDGILPGGKDRYFQQSKWPFLGHELQNSCTSIDALWGTSRGFPDSEFRVLDASQERDGCAFDLIPSKGGDECVNSDSLIPDFGWVSELVK</sequence>
<dbReference type="GO" id="GO:0008270">
    <property type="term" value="F:zinc ion binding"/>
    <property type="evidence" value="ECO:0007669"/>
    <property type="project" value="UniProtKB-KW"/>
</dbReference>
<accession>A0A8T2STW4</accession>
<gene>
    <name evidence="9" type="ORF">KP509_17G002100</name>
</gene>
<feature type="region of interest" description="Disordered" evidence="7">
    <location>
        <begin position="1"/>
        <end position="21"/>
    </location>
</feature>
<evidence type="ECO:0000256" key="2">
    <source>
        <dbReference type="ARBA" id="ARBA00022737"/>
    </source>
</evidence>
<dbReference type="PANTHER" id="PTHR14493:SF90">
    <property type="entry name" value="ZINC FINGER CCCH DOMAIN-CONTAINING PROTEIN 2"/>
    <property type="match status" value="1"/>
</dbReference>
<proteinExistence type="predicted"/>
<evidence type="ECO:0000256" key="3">
    <source>
        <dbReference type="ARBA" id="ARBA00022771"/>
    </source>
</evidence>
<dbReference type="EMBL" id="CM035422">
    <property type="protein sequence ID" value="KAH7372404.1"/>
    <property type="molecule type" value="Genomic_DNA"/>
</dbReference>
<dbReference type="PANTHER" id="PTHR14493">
    <property type="entry name" value="UNKEMPT FAMILY MEMBER"/>
    <property type="match status" value="1"/>
</dbReference>
<feature type="zinc finger region" description="C3H1-type" evidence="6">
    <location>
        <begin position="111"/>
        <end position="137"/>
    </location>
</feature>
<comment type="caution">
    <text evidence="9">The sequence shown here is derived from an EMBL/GenBank/DDBJ whole genome shotgun (WGS) entry which is preliminary data.</text>
</comment>
<dbReference type="InterPro" id="IPR057444">
    <property type="entry name" value="Znf-CCCH_AtC3H23-like"/>
</dbReference>
<keyword evidence="2" id="KW-0677">Repeat</keyword>
<keyword evidence="3 6" id="KW-0863">Zinc-finger</keyword>
<dbReference type="FunFam" id="3.30.1370.210:FF:000009">
    <property type="entry name" value="Zinc finger CCCH domain-containing protein 66"/>
    <property type="match status" value="1"/>
</dbReference>
<keyword evidence="1 6" id="KW-0479">Metal-binding</keyword>
<evidence type="ECO:0000313" key="10">
    <source>
        <dbReference type="Proteomes" id="UP000825935"/>
    </source>
</evidence>
<dbReference type="Proteomes" id="UP000825935">
    <property type="component" value="Chromosome 17"/>
</dbReference>
<dbReference type="AlphaFoldDB" id="A0A8T2STW4"/>
<evidence type="ECO:0000256" key="1">
    <source>
        <dbReference type="ARBA" id="ARBA00022723"/>
    </source>
</evidence>
<dbReference type="InterPro" id="IPR045234">
    <property type="entry name" value="Unkempt-like"/>
</dbReference>
<dbReference type="SMART" id="SM00356">
    <property type="entry name" value="ZnF_C3H1"/>
    <property type="match status" value="2"/>
</dbReference>
<evidence type="ECO:0000256" key="6">
    <source>
        <dbReference type="PROSITE-ProRule" id="PRU00723"/>
    </source>
</evidence>
<dbReference type="InterPro" id="IPR000571">
    <property type="entry name" value="Znf_CCCH"/>
</dbReference>
<evidence type="ECO:0000256" key="5">
    <source>
        <dbReference type="ARBA" id="ARBA00023125"/>
    </source>
</evidence>
<dbReference type="Gene3D" id="3.30.1370.210">
    <property type="match status" value="1"/>
</dbReference>
<name>A0A8T2STW4_CERRI</name>
<evidence type="ECO:0000256" key="7">
    <source>
        <dbReference type="SAM" id="MobiDB-lite"/>
    </source>
</evidence>
<organism evidence="9 10">
    <name type="scientific">Ceratopteris richardii</name>
    <name type="common">Triangle waterfern</name>
    <dbReference type="NCBI Taxonomy" id="49495"/>
    <lineage>
        <taxon>Eukaryota</taxon>
        <taxon>Viridiplantae</taxon>
        <taxon>Streptophyta</taxon>
        <taxon>Embryophyta</taxon>
        <taxon>Tracheophyta</taxon>
        <taxon>Polypodiopsida</taxon>
        <taxon>Polypodiidae</taxon>
        <taxon>Polypodiales</taxon>
        <taxon>Pteridineae</taxon>
        <taxon>Pteridaceae</taxon>
        <taxon>Parkerioideae</taxon>
        <taxon>Ceratopteris</taxon>
    </lineage>
</organism>
<protein>
    <recommendedName>
        <fullName evidence="8">C3H1-type domain-containing protein</fullName>
    </recommendedName>
</protein>
<evidence type="ECO:0000313" key="9">
    <source>
        <dbReference type="EMBL" id="KAH7372404.1"/>
    </source>
</evidence>
<feature type="domain" description="C3H1-type" evidence="8">
    <location>
        <begin position="111"/>
        <end position="137"/>
    </location>
</feature>
<reference evidence="9" key="1">
    <citation type="submission" date="2021-08" db="EMBL/GenBank/DDBJ databases">
        <title>WGS assembly of Ceratopteris richardii.</title>
        <authorList>
            <person name="Marchant D.B."/>
            <person name="Chen G."/>
            <person name="Jenkins J."/>
            <person name="Shu S."/>
            <person name="Leebens-Mack J."/>
            <person name="Grimwood J."/>
            <person name="Schmutz J."/>
            <person name="Soltis P."/>
            <person name="Soltis D."/>
            <person name="Chen Z.-H."/>
        </authorList>
    </citation>
    <scope>NUCLEOTIDE SEQUENCE</scope>
    <source>
        <strain evidence="9">Whitten #5841</strain>
        <tissue evidence="9">Leaf</tissue>
    </source>
</reference>